<sequence length="156" mass="17819">MAEIARKLLRDKSAAISFTHRKGRSSVMVARGTPSLRIYNAPISWQHNYKYLGVTLDRNLHFRDHIKPVRKTATLYPAHLNGMRGRKSKLSLHSKRTIYLMCIRTVMTNASPAFAHAAPNRLKKLQILQNKFCRSATNAHCCVKNSILYRDLDLSS</sequence>
<reference evidence="1 2" key="1">
    <citation type="journal article" date="2019" name="Commun. Biol.">
        <title>The bagworm genome reveals a unique fibroin gene that provides high tensile strength.</title>
        <authorList>
            <person name="Kono N."/>
            <person name="Nakamura H."/>
            <person name="Ohtoshi R."/>
            <person name="Tomita M."/>
            <person name="Numata K."/>
            <person name="Arakawa K."/>
        </authorList>
    </citation>
    <scope>NUCLEOTIDE SEQUENCE [LARGE SCALE GENOMIC DNA]</scope>
</reference>
<dbReference type="OrthoDB" id="5954387at2759"/>
<dbReference type="AlphaFoldDB" id="A0A4C1UE82"/>
<evidence type="ECO:0000313" key="1">
    <source>
        <dbReference type="EMBL" id="GBP24761.1"/>
    </source>
</evidence>
<proteinExistence type="predicted"/>
<protein>
    <submittedName>
        <fullName evidence="1">Probable RNA-directed DNA polymerase from transposon BS</fullName>
    </submittedName>
</protein>
<organism evidence="1 2">
    <name type="scientific">Eumeta variegata</name>
    <name type="common">Bagworm moth</name>
    <name type="synonym">Eumeta japonica</name>
    <dbReference type="NCBI Taxonomy" id="151549"/>
    <lineage>
        <taxon>Eukaryota</taxon>
        <taxon>Metazoa</taxon>
        <taxon>Ecdysozoa</taxon>
        <taxon>Arthropoda</taxon>
        <taxon>Hexapoda</taxon>
        <taxon>Insecta</taxon>
        <taxon>Pterygota</taxon>
        <taxon>Neoptera</taxon>
        <taxon>Endopterygota</taxon>
        <taxon>Lepidoptera</taxon>
        <taxon>Glossata</taxon>
        <taxon>Ditrysia</taxon>
        <taxon>Tineoidea</taxon>
        <taxon>Psychidae</taxon>
        <taxon>Oiketicinae</taxon>
        <taxon>Eumeta</taxon>
    </lineage>
</organism>
<dbReference type="Proteomes" id="UP000299102">
    <property type="component" value="Unassembled WGS sequence"/>
</dbReference>
<keyword evidence="1" id="KW-0548">Nucleotidyltransferase</keyword>
<keyword evidence="1" id="KW-0808">Transferase</keyword>
<comment type="caution">
    <text evidence="1">The sequence shown here is derived from an EMBL/GenBank/DDBJ whole genome shotgun (WGS) entry which is preliminary data.</text>
</comment>
<accession>A0A4C1UE82</accession>
<name>A0A4C1UE82_EUMVA</name>
<keyword evidence="1" id="KW-0695">RNA-directed DNA polymerase</keyword>
<gene>
    <name evidence="1" type="primary">RTase</name>
    <name evidence="1" type="ORF">EVAR_79608_1</name>
</gene>
<dbReference type="EMBL" id="BGZK01000165">
    <property type="protein sequence ID" value="GBP24761.1"/>
    <property type="molecule type" value="Genomic_DNA"/>
</dbReference>
<keyword evidence="2" id="KW-1185">Reference proteome</keyword>
<dbReference type="GO" id="GO:0003964">
    <property type="term" value="F:RNA-directed DNA polymerase activity"/>
    <property type="evidence" value="ECO:0007669"/>
    <property type="project" value="UniProtKB-KW"/>
</dbReference>
<evidence type="ECO:0000313" key="2">
    <source>
        <dbReference type="Proteomes" id="UP000299102"/>
    </source>
</evidence>